<keyword evidence="4 5" id="KW-0689">Ribosomal protein</keyword>
<evidence type="ECO:0000256" key="3">
    <source>
        <dbReference type="ARBA" id="ARBA00035294"/>
    </source>
</evidence>
<keyword evidence="4" id="KW-0699">rRNA-binding</keyword>
<evidence type="ECO:0000313" key="6">
    <source>
        <dbReference type="Proteomes" id="UP000653127"/>
    </source>
</evidence>
<comment type="function">
    <text evidence="2 4">Binds together with bS18 to 16S ribosomal RNA.</text>
</comment>
<organism evidence="5 6">
    <name type="scientific">Ligaoa zhengdingensis</name>
    <dbReference type="NCBI Taxonomy" id="2763658"/>
    <lineage>
        <taxon>Bacteria</taxon>
        <taxon>Bacillati</taxon>
        <taxon>Bacillota</taxon>
        <taxon>Clostridia</taxon>
        <taxon>Eubacteriales</taxon>
        <taxon>Oscillospiraceae</taxon>
        <taxon>Ligaoa</taxon>
    </lineage>
</organism>
<dbReference type="PANTHER" id="PTHR21011">
    <property type="entry name" value="MITOCHONDRIAL 28S RIBOSOMAL PROTEIN S6"/>
    <property type="match status" value="1"/>
</dbReference>
<dbReference type="InterPro" id="IPR000529">
    <property type="entry name" value="Ribosomal_bS6"/>
</dbReference>
<reference evidence="5" key="1">
    <citation type="submission" date="2020-08" db="EMBL/GenBank/DDBJ databases">
        <title>Genome public.</title>
        <authorList>
            <person name="Liu C."/>
            <person name="Sun Q."/>
        </authorList>
    </citation>
    <scope>NUCLEOTIDE SEQUENCE</scope>
    <source>
        <strain evidence="5">NSJ-31</strain>
    </source>
</reference>
<dbReference type="Pfam" id="PF01250">
    <property type="entry name" value="Ribosomal_S6"/>
    <property type="match status" value="1"/>
</dbReference>
<gene>
    <name evidence="4 5" type="primary">rpsF</name>
    <name evidence="5" type="ORF">H8711_00150</name>
</gene>
<dbReference type="PANTHER" id="PTHR21011:SF1">
    <property type="entry name" value="SMALL RIBOSOMAL SUBUNIT PROTEIN BS6M"/>
    <property type="match status" value="1"/>
</dbReference>
<dbReference type="SUPFAM" id="SSF54995">
    <property type="entry name" value="Ribosomal protein S6"/>
    <property type="match status" value="1"/>
</dbReference>
<dbReference type="Proteomes" id="UP000653127">
    <property type="component" value="Unassembled WGS sequence"/>
</dbReference>
<dbReference type="InterPro" id="IPR020814">
    <property type="entry name" value="Ribosomal_S6_plastid/chlpt"/>
</dbReference>
<dbReference type="HAMAP" id="MF_00360">
    <property type="entry name" value="Ribosomal_bS6"/>
    <property type="match status" value="1"/>
</dbReference>
<dbReference type="EMBL" id="JACRST010000001">
    <property type="protein sequence ID" value="MBC8545346.1"/>
    <property type="molecule type" value="Genomic_DNA"/>
</dbReference>
<dbReference type="RefSeq" id="WP_249281503.1">
    <property type="nucleotide sequence ID" value="NZ_JACRST010000001.1"/>
</dbReference>
<sequence>MAEIKRSYETVAIFNTKDGEEAVAALIEKFKALISENGTIDNEADWGKRKLAYPIEDETEGYYYVINFTSVPEFPAELDRVYKITDGVLRSLIVENEQ</sequence>
<comment type="caution">
    <text evidence="5">The sequence shown here is derived from an EMBL/GenBank/DDBJ whole genome shotgun (WGS) entry which is preliminary data.</text>
</comment>
<dbReference type="GO" id="GO:0005737">
    <property type="term" value="C:cytoplasm"/>
    <property type="evidence" value="ECO:0007669"/>
    <property type="project" value="UniProtKB-ARBA"/>
</dbReference>
<comment type="similarity">
    <text evidence="1 4">Belongs to the bacterial ribosomal protein bS6 family.</text>
</comment>
<evidence type="ECO:0000256" key="2">
    <source>
        <dbReference type="ARBA" id="ARBA00035104"/>
    </source>
</evidence>
<dbReference type="GO" id="GO:0006412">
    <property type="term" value="P:translation"/>
    <property type="evidence" value="ECO:0007669"/>
    <property type="project" value="UniProtKB-UniRule"/>
</dbReference>
<dbReference type="Gene3D" id="3.30.70.60">
    <property type="match status" value="1"/>
</dbReference>
<dbReference type="GO" id="GO:0005840">
    <property type="term" value="C:ribosome"/>
    <property type="evidence" value="ECO:0007669"/>
    <property type="project" value="UniProtKB-KW"/>
</dbReference>
<dbReference type="AlphaFoldDB" id="A0A926I3P4"/>
<name>A0A926I3P4_9FIRM</name>
<evidence type="ECO:0000313" key="5">
    <source>
        <dbReference type="EMBL" id="MBC8545346.1"/>
    </source>
</evidence>
<dbReference type="NCBIfam" id="TIGR00166">
    <property type="entry name" value="S6"/>
    <property type="match status" value="1"/>
</dbReference>
<protein>
    <recommendedName>
        <fullName evidence="3 4">Small ribosomal subunit protein bS6</fullName>
    </recommendedName>
</protein>
<accession>A0A926I3P4</accession>
<dbReference type="InterPro" id="IPR014717">
    <property type="entry name" value="Transl_elong_EF1B/ribsomal_bS6"/>
</dbReference>
<evidence type="ECO:0000256" key="4">
    <source>
        <dbReference type="HAMAP-Rule" id="MF_00360"/>
    </source>
</evidence>
<dbReference type="CDD" id="cd00473">
    <property type="entry name" value="bS6"/>
    <property type="match status" value="1"/>
</dbReference>
<keyword evidence="4" id="KW-0687">Ribonucleoprotein</keyword>
<keyword evidence="6" id="KW-1185">Reference proteome</keyword>
<dbReference type="GO" id="GO:0070181">
    <property type="term" value="F:small ribosomal subunit rRNA binding"/>
    <property type="evidence" value="ECO:0007669"/>
    <property type="project" value="TreeGrafter"/>
</dbReference>
<dbReference type="GO" id="GO:1990904">
    <property type="term" value="C:ribonucleoprotein complex"/>
    <property type="evidence" value="ECO:0007669"/>
    <property type="project" value="UniProtKB-KW"/>
</dbReference>
<proteinExistence type="inferred from homology"/>
<evidence type="ECO:0000256" key="1">
    <source>
        <dbReference type="ARBA" id="ARBA00009512"/>
    </source>
</evidence>
<dbReference type="InterPro" id="IPR035980">
    <property type="entry name" value="Ribosomal_bS6_sf"/>
</dbReference>
<keyword evidence="4" id="KW-0694">RNA-binding</keyword>
<dbReference type="GO" id="GO:0003735">
    <property type="term" value="F:structural constituent of ribosome"/>
    <property type="evidence" value="ECO:0007669"/>
    <property type="project" value="InterPro"/>
</dbReference>